<feature type="domain" description="Erythromycin biosynthesis protein CIII-like C-terminal" evidence="2">
    <location>
        <begin position="304"/>
        <end position="405"/>
    </location>
</feature>
<dbReference type="SUPFAM" id="SSF53756">
    <property type="entry name" value="UDP-Glycosyltransferase/glycogen phosphorylase"/>
    <property type="match status" value="1"/>
</dbReference>
<dbReference type="InterPro" id="IPR050426">
    <property type="entry name" value="Glycosyltransferase_28"/>
</dbReference>
<gene>
    <name evidence="3" type="ORF">ACFFJP_01040</name>
</gene>
<dbReference type="InterPro" id="IPR010610">
    <property type="entry name" value="EryCIII-like_C"/>
</dbReference>
<organism evidence="3 4">
    <name type="scientific">Rheinheimera tilapiae</name>
    <dbReference type="NCBI Taxonomy" id="875043"/>
    <lineage>
        <taxon>Bacteria</taxon>
        <taxon>Pseudomonadati</taxon>
        <taxon>Pseudomonadota</taxon>
        <taxon>Gammaproteobacteria</taxon>
        <taxon>Chromatiales</taxon>
        <taxon>Chromatiaceae</taxon>
        <taxon>Rheinheimera</taxon>
    </lineage>
</organism>
<dbReference type="Pfam" id="PF06722">
    <property type="entry name" value="EryCIII-like_C"/>
    <property type="match status" value="1"/>
</dbReference>
<dbReference type="CDD" id="cd03784">
    <property type="entry name" value="GT1_Gtf-like"/>
    <property type="match status" value="1"/>
</dbReference>
<accession>A0ABV6BBH9</accession>
<feature type="domain" description="Glycosyltransferase family 28 N-terminal" evidence="1">
    <location>
        <begin position="3"/>
        <end position="70"/>
    </location>
</feature>
<evidence type="ECO:0000259" key="1">
    <source>
        <dbReference type="Pfam" id="PF03033"/>
    </source>
</evidence>
<proteinExistence type="predicted"/>
<evidence type="ECO:0000259" key="2">
    <source>
        <dbReference type="Pfam" id="PF06722"/>
    </source>
</evidence>
<dbReference type="InterPro" id="IPR002213">
    <property type="entry name" value="UDP_glucos_trans"/>
</dbReference>
<reference evidence="3 4" key="1">
    <citation type="submission" date="2024-09" db="EMBL/GenBank/DDBJ databases">
        <authorList>
            <person name="Sun Q."/>
            <person name="Mori K."/>
        </authorList>
    </citation>
    <scope>NUCLEOTIDE SEQUENCE [LARGE SCALE GENOMIC DNA]</scope>
    <source>
        <strain evidence="3 4">KCTC 23315</strain>
    </source>
</reference>
<evidence type="ECO:0000313" key="4">
    <source>
        <dbReference type="Proteomes" id="UP001589813"/>
    </source>
</evidence>
<name>A0ABV6BBH9_9GAMM</name>
<dbReference type="Gene3D" id="3.40.50.2000">
    <property type="entry name" value="Glycogen Phosphorylase B"/>
    <property type="match status" value="2"/>
</dbReference>
<keyword evidence="4" id="KW-1185">Reference proteome</keyword>
<dbReference type="PANTHER" id="PTHR48050">
    <property type="entry name" value="STEROL 3-BETA-GLUCOSYLTRANSFERASE"/>
    <property type="match status" value="1"/>
</dbReference>
<dbReference type="InterPro" id="IPR004276">
    <property type="entry name" value="GlycoTrans_28_N"/>
</dbReference>
<dbReference type="Pfam" id="PF03033">
    <property type="entry name" value="Glyco_transf_28"/>
    <property type="match status" value="1"/>
</dbReference>
<dbReference type="RefSeq" id="WP_377239514.1">
    <property type="nucleotide sequence ID" value="NZ_JBHLXP010000001.1"/>
</dbReference>
<evidence type="ECO:0000313" key="3">
    <source>
        <dbReference type="EMBL" id="MFC0046870.1"/>
    </source>
</evidence>
<protein>
    <submittedName>
        <fullName evidence="3">Glycosyltransferase</fullName>
    </submittedName>
</protein>
<dbReference type="Proteomes" id="UP001589813">
    <property type="component" value="Unassembled WGS sequence"/>
</dbReference>
<dbReference type="EMBL" id="JBHLXP010000001">
    <property type="protein sequence ID" value="MFC0046870.1"/>
    <property type="molecule type" value="Genomic_DNA"/>
</dbReference>
<comment type="caution">
    <text evidence="3">The sequence shown here is derived from an EMBL/GenBank/DDBJ whole genome shotgun (WGS) entry which is preliminary data.</text>
</comment>
<sequence length="427" mass="46545">MKILILTFGSTGDVLPYIALGKGLAEKGHDVVICTNSRFENFVVKYAMRYAYISDDITQLIESESGRRMIEGLNGAVGFLKAMCSMIGRIGAIQTNIINDSWMAVKTNEPDVIVFSPKSYQARHFAEKIGCKAIAAPLFPQHVPTATRPSLGFPRLGSYKGYNLYTYKIVRGISQLIAGSQIKKWRISHDLSPAFSGIDICHDIAGNNIPVINGYSKALIPPPEDYPENVHTCGFWFLQQASGWIPPANLVEFLTQGPAPVYFGFGSMASVRSKRITAIIVEAVKRCGCRAILATGWGGLSPESLPNYMCQISYAPHDWLFPRVSAVVHHGGAGTTAAGLKAGRPTLICPIFADQPLWGEIVFQLGAGVAPIPQNKLNVLKLSIAINELLHDHRIKMKALEIAEQLNCEDGIDNAISVIESVMTKSD</sequence>
<dbReference type="PANTHER" id="PTHR48050:SF13">
    <property type="entry name" value="STEROL 3-BETA-GLUCOSYLTRANSFERASE UGT80A2"/>
    <property type="match status" value="1"/>
</dbReference>